<feature type="transmembrane region" description="Helical" evidence="1">
    <location>
        <begin position="12"/>
        <end position="30"/>
    </location>
</feature>
<sequence length="145" mass="15806">MSRKPQAEGQQLFGFLLLALVVVAVLSFMLRLQAGLLGLVLGGLAVGLAVYWIKALQQSTLSAPWDDFLLEIRHEGDVVDLTAQVPGPESKVRVELLGRKLVLIGGMGFKRTVKLPFEAILRELKYVNGILNAKLVKRTAVPTTS</sequence>
<dbReference type="AlphaFoldDB" id="A0A7C5L6Y8"/>
<reference evidence="2" key="1">
    <citation type="journal article" date="2020" name="mSystems">
        <title>Genome- and Community-Level Interaction Insights into Carbon Utilization and Element Cycling Functions of Hydrothermarchaeota in Hydrothermal Sediment.</title>
        <authorList>
            <person name="Zhou Z."/>
            <person name="Liu Y."/>
            <person name="Xu W."/>
            <person name="Pan J."/>
            <person name="Luo Z.H."/>
            <person name="Li M."/>
        </authorList>
    </citation>
    <scope>NUCLEOTIDE SEQUENCE [LARGE SCALE GENOMIC DNA]</scope>
    <source>
        <strain evidence="2">SpSt-1056</strain>
    </source>
</reference>
<accession>A0A7C5L6Y8</accession>
<organism evidence="2">
    <name type="scientific">Caldiarchaeum subterraneum</name>
    <dbReference type="NCBI Taxonomy" id="311458"/>
    <lineage>
        <taxon>Archaea</taxon>
        <taxon>Nitrososphaerota</taxon>
        <taxon>Candidatus Caldarchaeales</taxon>
        <taxon>Candidatus Caldarchaeaceae</taxon>
        <taxon>Candidatus Caldarchaeum</taxon>
    </lineage>
</organism>
<comment type="caution">
    <text evidence="2">The sequence shown here is derived from an EMBL/GenBank/DDBJ whole genome shotgun (WGS) entry which is preliminary data.</text>
</comment>
<gene>
    <name evidence="2" type="ORF">ENM11_02935</name>
</gene>
<evidence type="ECO:0008006" key="3">
    <source>
        <dbReference type="Google" id="ProtNLM"/>
    </source>
</evidence>
<keyword evidence="1" id="KW-0812">Transmembrane</keyword>
<evidence type="ECO:0000313" key="2">
    <source>
        <dbReference type="EMBL" id="HHK68097.1"/>
    </source>
</evidence>
<dbReference type="EMBL" id="DRWN01000024">
    <property type="protein sequence ID" value="HHK68097.1"/>
    <property type="molecule type" value="Genomic_DNA"/>
</dbReference>
<proteinExistence type="predicted"/>
<keyword evidence="1" id="KW-1133">Transmembrane helix</keyword>
<name>A0A7C5L6Y8_CALS0</name>
<evidence type="ECO:0000256" key="1">
    <source>
        <dbReference type="SAM" id="Phobius"/>
    </source>
</evidence>
<protein>
    <recommendedName>
        <fullName evidence="3">Hsp20/alpha crystallin family protein</fullName>
    </recommendedName>
</protein>
<feature type="transmembrane region" description="Helical" evidence="1">
    <location>
        <begin position="36"/>
        <end position="53"/>
    </location>
</feature>
<keyword evidence="1" id="KW-0472">Membrane</keyword>